<dbReference type="Proteomes" id="UP001497535">
    <property type="component" value="Unassembled WGS sequence"/>
</dbReference>
<gene>
    <name evidence="1" type="ORF">MENTE1834_LOCUS14364</name>
</gene>
<protein>
    <submittedName>
        <fullName evidence="1">Uncharacterized protein</fullName>
    </submittedName>
</protein>
<accession>A0ACB0YNG2</accession>
<comment type="caution">
    <text evidence="1">The sequence shown here is derived from an EMBL/GenBank/DDBJ whole genome shotgun (WGS) entry which is preliminary data.</text>
</comment>
<sequence length="244" mass="28409">MNTLDLNYISPRLCKARNLELSIPGTYDPNAPLITIASMQPHLQIIMSKQRPRKIYMRGSDGKEYAFLLKGHEDPRQDERVMQLFGLVNSLILREAETSRRNLTIQRYSITTLSQSSGLIGWVPNCDTLHSLIKDYREKKKIPISEEHNKMQKLCVDIDKCTLLQRVEVFEEALRSTCGDDLRQTLWMKSPNSEVWFDRRTNYTRSMGVMSMVGYILGLGDRWINKYIIFRINSEFIFSGYISE</sequence>
<evidence type="ECO:0000313" key="2">
    <source>
        <dbReference type="Proteomes" id="UP001497535"/>
    </source>
</evidence>
<evidence type="ECO:0000313" key="1">
    <source>
        <dbReference type="EMBL" id="CAK5054281.1"/>
    </source>
</evidence>
<organism evidence="1 2">
    <name type="scientific">Meloidogyne enterolobii</name>
    <name type="common">Root-knot nematode worm</name>
    <name type="synonym">Meloidogyne mayaguensis</name>
    <dbReference type="NCBI Taxonomy" id="390850"/>
    <lineage>
        <taxon>Eukaryota</taxon>
        <taxon>Metazoa</taxon>
        <taxon>Ecdysozoa</taxon>
        <taxon>Nematoda</taxon>
        <taxon>Chromadorea</taxon>
        <taxon>Rhabditida</taxon>
        <taxon>Tylenchina</taxon>
        <taxon>Tylenchomorpha</taxon>
        <taxon>Tylenchoidea</taxon>
        <taxon>Meloidogynidae</taxon>
        <taxon>Meloidogyninae</taxon>
        <taxon>Meloidogyne</taxon>
    </lineage>
</organism>
<dbReference type="EMBL" id="CAVMJV010000015">
    <property type="protein sequence ID" value="CAK5054281.1"/>
    <property type="molecule type" value="Genomic_DNA"/>
</dbReference>
<reference evidence="1" key="1">
    <citation type="submission" date="2023-11" db="EMBL/GenBank/DDBJ databases">
        <authorList>
            <person name="Poullet M."/>
        </authorList>
    </citation>
    <scope>NUCLEOTIDE SEQUENCE</scope>
    <source>
        <strain evidence="1">E1834</strain>
    </source>
</reference>
<proteinExistence type="predicted"/>
<name>A0ACB0YNG2_MELEN</name>
<keyword evidence="2" id="KW-1185">Reference proteome</keyword>